<comment type="caution">
    <text evidence="2">The sequence shown here is derived from an EMBL/GenBank/DDBJ whole genome shotgun (WGS) entry which is preliminary data.</text>
</comment>
<organism evidence="2 3">
    <name type="scientific">Ulvibacter antarcticus</name>
    <dbReference type="NCBI Taxonomy" id="442714"/>
    <lineage>
        <taxon>Bacteria</taxon>
        <taxon>Pseudomonadati</taxon>
        <taxon>Bacteroidota</taxon>
        <taxon>Flavobacteriia</taxon>
        <taxon>Flavobacteriales</taxon>
        <taxon>Flavobacteriaceae</taxon>
        <taxon>Ulvibacter</taxon>
    </lineage>
</organism>
<dbReference type="RefSeq" id="WP_121906623.1">
    <property type="nucleotide sequence ID" value="NZ_REFC01000012.1"/>
</dbReference>
<dbReference type="Pfam" id="PF01713">
    <property type="entry name" value="Smr"/>
    <property type="match status" value="1"/>
</dbReference>
<evidence type="ECO:0000313" key="3">
    <source>
        <dbReference type="Proteomes" id="UP000271339"/>
    </source>
</evidence>
<feature type="domain" description="Smr" evidence="1">
    <location>
        <begin position="118"/>
        <end position="175"/>
    </location>
</feature>
<accession>A0A3L9YTS5</accession>
<reference evidence="2 3" key="1">
    <citation type="submission" date="2018-10" db="EMBL/GenBank/DDBJ databases">
        <title>Genomic Encyclopedia of Archaeal and Bacterial Type Strains, Phase II (KMG-II): from individual species to whole genera.</title>
        <authorList>
            <person name="Goeker M."/>
        </authorList>
    </citation>
    <scope>NUCLEOTIDE SEQUENCE [LARGE SCALE GENOMIC DNA]</scope>
    <source>
        <strain evidence="2 3">DSM 23424</strain>
    </source>
</reference>
<dbReference type="AlphaFoldDB" id="A0A3L9YTS5"/>
<sequence>MKIGDKVAVLDDDIAGVVIKIKGITVTIDTNEDFEMEFQKNELVVMNNEVSKKAFLPEDMTTILSEKAQKKNKQTQRIKPKDRTLPPMEVDLHIHQLVPHSKKLSNHEMLSIQIDTAKRQLDFAINKKIQRVVFIHGVGEGVLRAELEYLFRQYGNISHDDANFQKYGRGATEIYIFQNKTE</sequence>
<protein>
    <recommendedName>
        <fullName evidence="1">Smr domain-containing protein</fullName>
    </recommendedName>
</protein>
<dbReference type="EMBL" id="REFC01000012">
    <property type="protein sequence ID" value="RMA64151.1"/>
    <property type="molecule type" value="Genomic_DNA"/>
</dbReference>
<evidence type="ECO:0000313" key="2">
    <source>
        <dbReference type="EMBL" id="RMA64151.1"/>
    </source>
</evidence>
<dbReference type="InterPro" id="IPR036063">
    <property type="entry name" value="Smr_dom_sf"/>
</dbReference>
<name>A0A3L9YTS5_9FLAO</name>
<keyword evidence="3" id="KW-1185">Reference proteome</keyword>
<proteinExistence type="predicted"/>
<gene>
    <name evidence="2" type="ORF">BXY75_1018</name>
</gene>
<dbReference type="InterPro" id="IPR002625">
    <property type="entry name" value="Smr_dom"/>
</dbReference>
<evidence type="ECO:0000259" key="1">
    <source>
        <dbReference type="Pfam" id="PF01713"/>
    </source>
</evidence>
<dbReference type="OrthoDB" id="1524810at2"/>
<dbReference type="Gene3D" id="3.30.1370.110">
    <property type="match status" value="1"/>
</dbReference>
<dbReference type="Proteomes" id="UP000271339">
    <property type="component" value="Unassembled WGS sequence"/>
</dbReference>